<organism evidence="1 2">
    <name type="scientific">Mycena rosella</name>
    <name type="common">Pink bonnet</name>
    <name type="synonym">Agaricus rosellus</name>
    <dbReference type="NCBI Taxonomy" id="1033263"/>
    <lineage>
        <taxon>Eukaryota</taxon>
        <taxon>Fungi</taxon>
        <taxon>Dikarya</taxon>
        <taxon>Basidiomycota</taxon>
        <taxon>Agaricomycotina</taxon>
        <taxon>Agaricomycetes</taxon>
        <taxon>Agaricomycetidae</taxon>
        <taxon>Agaricales</taxon>
        <taxon>Marasmiineae</taxon>
        <taxon>Mycenaceae</taxon>
        <taxon>Mycena</taxon>
    </lineage>
</organism>
<evidence type="ECO:0000313" key="1">
    <source>
        <dbReference type="EMBL" id="KAJ7660474.1"/>
    </source>
</evidence>
<dbReference type="Proteomes" id="UP001221757">
    <property type="component" value="Unassembled WGS sequence"/>
</dbReference>
<evidence type="ECO:0000313" key="2">
    <source>
        <dbReference type="Proteomes" id="UP001221757"/>
    </source>
</evidence>
<dbReference type="AlphaFoldDB" id="A0AAD7CS88"/>
<dbReference type="EMBL" id="JARKIE010000261">
    <property type="protein sequence ID" value="KAJ7660474.1"/>
    <property type="molecule type" value="Genomic_DNA"/>
</dbReference>
<proteinExistence type="predicted"/>
<keyword evidence="2" id="KW-1185">Reference proteome</keyword>
<gene>
    <name evidence="1" type="ORF">B0H17DRAFT_334097</name>
</gene>
<sequence length="253" mass="28804">MSLWGYHHICRYALSRRPWFSIPKHSSLKLGTVRYFPGSDYAGSIEVASIPYEINASGWDNSERGLILANGWTRISSAEVDDVYESRVWDYSTPYDWLSQANHIFKDLNIVSSYEDYAFLDRVRYRLSFSGPINGLAAGYLFLCPFTHLQTNDSTRFQHPECPAYWSLDSSGVEQLGTEEAENLGFPSVELEMEARRTFWDERVYSGLRQFHKGKGFDPFSQDVARHLGLQLFQFVDGLAASVAHGGTIELIS</sequence>
<name>A0AAD7CS88_MYCRO</name>
<accession>A0AAD7CS88</accession>
<reference evidence="1" key="1">
    <citation type="submission" date="2023-03" db="EMBL/GenBank/DDBJ databases">
        <title>Massive genome expansion in bonnet fungi (Mycena s.s.) driven by repeated elements and novel gene families across ecological guilds.</title>
        <authorList>
            <consortium name="Lawrence Berkeley National Laboratory"/>
            <person name="Harder C.B."/>
            <person name="Miyauchi S."/>
            <person name="Viragh M."/>
            <person name="Kuo A."/>
            <person name="Thoen E."/>
            <person name="Andreopoulos B."/>
            <person name="Lu D."/>
            <person name="Skrede I."/>
            <person name="Drula E."/>
            <person name="Henrissat B."/>
            <person name="Morin E."/>
            <person name="Kohler A."/>
            <person name="Barry K."/>
            <person name="LaButti K."/>
            <person name="Morin E."/>
            <person name="Salamov A."/>
            <person name="Lipzen A."/>
            <person name="Mereny Z."/>
            <person name="Hegedus B."/>
            <person name="Baldrian P."/>
            <person name="Stursova M."/>
            <person name="Weitz H."/>
            <person name="Taylor A."/>
            <person name="Grigoriev I.V."/>
            <person name="Nagy L.G."/>
            <person name="Martin F."/>
            <person name="Kauserud H."/>
        </authorList>
    </citation>
    <scope>NUCLEOTIDE SEQUENCE</scope>
    <source>
        <strain evidence="1">CBHHK067</strain>
    </source>
</reference>
<protein>
    <submittedName>
        <fullName evidence="1">Uncharacterized protein</fullName>
    </submittedName>
</protein>
<comment type="caution">
    <text evidence="1">The sequence shown here is derived from an EMBL/GenBank/DDBJ whole genome shotgun (WGS) entry which is preliminary data.</text>
</comment>